<protein>
    <submittedName>
        <fullName evidence="1">Uncharacterized protein</fullName>
    </submittedName>
</protein>
<comment type="caution">
    <text evidence="1">The sequence shown here is derived from an EMBL/GenBank/DDBJ whole genome shotgun (WGS) entry which is preliminary data.</text>
</comment>
<gene>
    <name evidence="1" type="ORF">LCGC14_2699330</name>
</gene>
<proteinExistence type="predicted"/>
<name>A0A0F9BQI8_9ZZZZ</name>
<dbReference type="AlphaFoldDB" id="A0A0F9BQI8"/>
<reference evidence="1" key="1">
    <citation type="journal article" date="2015" name="Nature">
        <title>Complex archaea that bridge the gap between prokaryotes and eukaryotes.</title>
        <authorList>
            <person name="Spang A."/>
            <person name="Saw J.H."/>
            <person name="Jorgensen S.L."/>
            <person name="Zaremba-Niedzwiedzka K."/>
            <person name="Martijn J."/>
            <person name="Lind A.E."/>
            <person name="van Eijk R."/>
            <person name="Schleper C."/>
            <person name="Guy L."/>
            <person name="Ettema T.J."/>
        </authorList>
    </citation>
    <scope>NUCLEOTIDE SEQUENCE</scope>
</reference>
<dbReference type="EMBL" id="LAZR01048054">
    <property type="protein sequence ID" value="KKK92794.1"/>
    <property type="molecule type" value="Genomic_DNA"/>
</dbReference>
<accession>A0A0F9BQI8</accession>
<sequence length="49" mass="5671">MGKNSCTSCKDGVFERESWEVVKEFGSRFLCENYKCNKCGAESKRKRSK</sequence>
<evidence type="ECO:0000313" key="1">
    <source>
        <dbReference type="EMBL" id="KKK92794.1"/>
    </source>
</evidence>
<organism evidence="1">
    <name type="scientific">marine sediment metagenome</name>
    <dbReference type="NCBI Taxonomy" id="412755"/>
    <lineage>
        <taxon>unclassified sequences</taxon>
        <taxon>metagenomes</taxon>
        <taxon>ecological metagenomes</taxon>
    </lineage>
</organism>